<reference evidence="2 3" key="1">
    <citation type="submission" date="2023-02" db="EMBL/GenBank/DDBJ databases">
        <title>Genome Sequence of L. cardiaca H63T.</title>
        <authorList>
            <person name="Lopez A.E."/>
            <person name="Cianciotto N.P."/>
        </authorList>
    </citation>
    <scope>NUCLEOTIDE SEQUENCE [LARGE SCALE GENOMIC DNA]</scope>
    <source>
        <strain evidence="2 3">H63</strain>
    </source>
</reference>
<sequence>MSLSHVRSFLIATTIGLVPLCGNTAEATNSTPQESFQTNCVDSWMKRMEDIKDKIGYRNFGEKYCECASRHPLDTQEAVNKTMQLCMSQTLLQDTMDSLENEVGLDKATNEDIDEYCIDKFTLVFPKMDDKDKQASSNYCSCAKPELMKLVKISDNLTDKQYSDQINAIAAQCSSGVSEGTSATAASSDTQSTTNGEDSSANNNKSSD</sequence>
<gene>
    <name evidence="2" type="ORF">PXX05_04550</name>
</gene>
<accession>A0ABY8AY71</accession>
<dbReference type="Proteomes" id="UP001222087">
    <property type="component" value="Chromosome"/>
</dbReference>
<evidence type="ECO:0000313" key="3">
    <source>
        <dbReference type="Proteomes" id="UP001222087"/>
    </source>
</evidence>
<proteinExistence type="predicted"/>
<keyword evidence="3" id="KW-1185">Reference proteome</keyword>
<feature type="compositionally biased region" description="Polar residues" evidence="1">
    <location>
        <begin position="195"/>
        <end position="208"/>
    </location>
</feature>
<feature type="region of interest" description="Disordered" evidence="1">
    <location>
        <begin position="179"/>
        <end position="208"/>
    </location>
</feature>
<protein>
    <submittedName>
        <fullName evidence="2">Uncharacterized protein</fullName>
    </submittedName>
</protein>
<evidence type="ECO:0000313" key="2">
    <source>
        <dbReference type="EMBL" id="WED44062.1"/>
    </source>
</evidence>
<name>A0ABY8AY71_9GAMM</name>
<organism evidence="2 3">
    <name type="scientific">Legionella cardiaca</name>
    <dbReference type="NCBI Taxonomy" id="1071983"/>
    <lineage>
        <taxon>Bacteria</taxon>
        <taxon>Pseudomonadati</taxon>
        <taxon>Pseudomonadota</taxon>
        <taxon>Gammaproteobacteria</taxon>
        <taxon>Legionellales</taxon>
        <taxon>Legionellaceae</taxon>
        <taxon>Legionella</taxon>
    </lineage>
</organism>
<dbReference type="RefSeq" id="WP_275089878.1">
    <property type="nucleotide sequence ID" value="NZ_CP119078.1"/>
</dbReference>
<feature type="compositionally biased region" description="Low complexity" evidence="1">
    <location>
        <begin position="179"/>
        <end position="194"/>
    </location>
</feature>
<dbReference type="EMBL" id="CP119078">
    <property type="protein sequence ID" value="WED44062.1"/>
    <property type="molecule type" value="Genomic_DNA"/>
</dbReference>
<evidence type="ECO:0000256" key="1">
    <source>
        <dbReference type="SAM" id="MobiDB-lite"/>
    </source>
</evidence>